<proteinExistence type="predicted"/>
<accession>A0A0G3GU38</accession>
<dbReference type="AlphaFoldDB" id="A0A0G3GU38"/>
<evidence type="ECO:0000313" key="2">
    <source>
        <dbReference type="EMBL" id="AKK04070.1"/>
    </source>
</evidence>
<dbReference type="PANTHER" id="PTHR38442">
    <property type="entry name" value="INNER MEMBRANE PROTEIN-RELATED"/>
    <property type="match status" value="1"/>
</dbReference>
<dbReference type="Pfam" id="PF04286">
    <property type="entry name" value="DUF445"/>
    <property type="match status" value="1"/>
</dbReference>
<evidence type="ECO:0000256" key="1">
    <source>
        <dbReference type="SAM" id="Phobius"/>
    </source>
</evidence>
<dbReference type="PATRIC" id="fig|1050174.4.peg.2261"/>
<keyword evidence="1" id="KW-0812">Transmembrane</keyword>
<evidence type="ECO:0000313" key="3">
    <source>
        <dbReference type="Proteomes" id="UP000035368"/>
    </source>
</evidence>
<dbReference type="STRING" id="1050174.CEPID_11205"/>
<sequence>MPTPSDEIARRKTLRQHKLLATGLLVLAALVYLGCQWLQSRGNDASWLGYVRAAAEAGMVGGLADWFAVTALFRHPLGLKIPHTAIVKNKKDQVGVAMADFISTNFLNAELITQKVREAGIPNHIANWLSEPENAQKVSREAGQLTANVVRALDPADAEQVIQTMVLDKATAPIWGPPLGRLLEQLIADGKTEPLVEEIAGWVNTKARESEASIVAMIDERMPTWAPRFVNDLVGDKVYREIVAFTGAVAAEPNHEARQAIRRFINNLAQDLQFDGVMITRVEEWKQEIMAARAVQELPATLWAAGSASLIEAAGNPESLLRTKITELSLTWGRNLADDAELRTSLDRKITKATKFLADNYAPAVAEIISETVARWDTDEASDKIELMVGKDLQYIRVNGTVVGSLAGLAIYTVSQLLF</sequence>
<dbReference type="RefSeq" id="WP_047240970.1">
    <property type="nucleotide sequence ID" value="NZ_CP011541.1"/>
</dbReference>
<dbReference type="OrthoDB" id="9769590at2"/>
<keyword evidence="3" id="KW-1185">Reference proteome</keyword>
<dbReference type="EMBL" id="CP011541">
    <property type="protein sequence ID" value="AKK04070.1"/>
    <property type="molecule type" value="Genomic_DNA"/>
</dbReference>
<feature type="transmembrane region" description="Helical" evidence="1">
    <location>
        <begin position="19"/>
        <end position="39"/>
    </location>
</feature>
<keyword evidence="1" id="KW-0472">Membrane</keyword>
<organism evidence="2 3">
    <name type="scientific">Corynebacterium epidermidicanis</name>
    <dbReference type="NCBI Taxonomy" id="1050174"/>
    <lineage>
        <taxon>Bacteria</taxon>
        <taxon>Bacillati</taxon>
        <taxon>Actinomycetota</taxon>
        <taxon>Actinomycetes</taxon>
        <taxon>Mycobacteriales</taxon>
        <taxon>Corynebacteriaceae</taxon>
        <taxon>Corynebacterium</taxon>
    </lineage>
</organism>
<dbReference type="GO" id="GO:0005886">
    <property type="term" value="C:plasma membrane"/>
    <property type="evidence" value="ECO:0007669"/>
    <property type="project" value="TreeGrafter"/>
</dbReference>
<dbReference type="InterPro" id="IPR007383">
    <property type="entry name" value="DUF445"/>
</dbReference>
<reference evidence="2 3" key="1">
    <citation type="submission" date="2015-05" db="EMBL/GenBank/DDBJ databases">
        <title>Complete genome sequence of Corynebacterium epidermidicanis DSM 45586, isolated from the skin of a dog suffering from pruritus.</title>
        <authorList>
            <person name="Ruckert C."/>
            <person name="Albersmeier A."/>
            <person name="Winkler A."/>
            <person name="Tauch A."/>
        </authorList>
    </citation>
    <scope>NUCLEOTIDE SEQUENCE [LARGE SCALE GENOMIC DNA]</scope>
    <source>
        <strain evidence="2 3">DSM 45586</strain>
    </source>
</reference>
<dbReference type="KEGG" id="cei:CEPID_11205"/>
<keyword evidence="1" id="KW-1133">Transmembrane helix</keyword>
<dbReference type="PANTHER" id="PTHR38442:SF1">
    <property type="entry name" value="INNER MEMBRANE PROTEIN"/>
    <property type="match status" value="1"/>
</dbReference>
<name>A0A0G3GU38_9CORY</name>
<dbReference type="Proteomes" id="UP000035368">
    <property type="component" value="Chromosome"/>
</dbReference>
<gene>
    <name evidence="2" type="ORF">CEPID_11205</name>
</gene>
<protein>
    <submittedName>
        <fullName evidence="2">Putative membrane protein</fullName>
    </submittedName>
</protein>